<keyword evidence="1" id="KW-0472">Membrane</keyword>
<gene>
    <name evidence="2" type="ORF">BDN70DRAFT_320207</name>
</gene>
<evidence type="ECO:0000313" key="2">
    <source>
        <dbReference type="EMBL" id="KAF9474396.1"/>
    </source>
</evidence>
<name>A0A9P6CP96_9AGAR</name>
<keyword evidence="3" id="KW-1185">Reference proteome</keyword>
<organism evidence="2 3">
    <name type="scientific">Pholiota conissans</name>
    <dbReference type="NCBI Taxonomy" id="109636"/>
    <lineage>
        <taxon>Eukaryota</taxon>
        <taxon>Fungi</taxon>
        <taxon>Dikarya</taxon>
        <taxon>Basidiomycota</taxon>
        <taxon>Agaricomycotina</taxon>
        <taxon>Agaricomycetes</taxon>
        <taxon>Agaricomycetidae</taxon>
        <taxon>Agaricales</taxon>
        <taxon>Agaricineae</taxon>
        <taxon>Strophariaceae</taxon>
        <taxon>Pholiota</taxon>
    </lineage>
</organism>
<evidence type="ECO:0000256" key="1">
    <source>
        <dbReference type="SAM" id="Phobius"/>
    </source>
</evidence>
<feature type="transmembrane region" description="Helical" evidence="1">
    <location>
        <begin position="15"/>
        <end position="34"/>
    </location>
</feature>
<proteinExistence type="predicted"/>
<evidence type="ECO:0000313" key="3">
    <source>
        <dbReference type="Proteomes" id="UP000807469"/>
    </source>
</evidence>
<dbReference type="AlphaFoldDB" id="A0A9P6CP96"/>
<protein>
    <submittedName>
        <fullName evidence="2">Uncharacterized protein</fullName>
    </submittedName>
</protein>
<sequence>MVICETEVYGLRRTFLLFDFLILGLLCPACYFFFLDNESEELSAELKTSK</sequence>
<dbReference type="Proteomes" id="UP000807469">
    <property type="component" value="Unassembled WGS sequence"/>
</dbReference>
<accession>A0A9P6CP96</accession>
<comment type="caution">
    <text evidence="2">The sequence shown here is derived from an EMBL/GenBank/DDBJ whole genome shotgun (WGS) entry which is preliminary data.</text>
</comment>
<reference evidence="2" key="1">
    <citation type="submission" date="2020-11" db="EMBL/GenBank/DDBJ databases">
        <authorList>
            <consortium name="DOE Joint Genome Institute"/>
            <person name="Ahrendt S."/>
            <person name="Riley R."/>
            <person name="Andreopoulos W."/>
            <person name="Labutti K."/>
            <person name="Pangilinan J."/>
            <person name="Ruiz-Duenas F.J."/>
            <person name="Barrasa J.M."/>
            <person name="Sanchez-Garcia M."/>
            <person name="Camarero S."/>
            <person name="Miyauchi S."/>
            <person name="Serrano A."/>
            <person name="Linde D."/>
            <person name="Babiker R."/>
            <person name="Drula E."/>
            <person name="Ayuso-Fernandez I."/>
            <person name="Pacheco R."/>
            <person name="Padilla G."/>
            <person name="Ferreira P."/>
            <person name="Barriuso J."/>
            <person name="Kellner H."/>
            <person name="Castanera R."/>
            <person name="Alfaro M."/>
            <person name="Ramirez L."/>
            <person name="Pisabarro A.G."/>
            <person name="Kuo A."/>
            <person name="Tritt A."/>
            <person name="Lipzen A."/>
            <person name="He G."/>
            <person name="Yan M."/>
            <person name="Ng V."/>
            <person name="Cullen D."/>
            <person name="Martin F."/>
            <person name="Rosso M.-N."/>
            <person name="Henrissat B."/>
            <person name="Hibbett D."/>
            <person name="Martinez A.T."/>
            <person name="Grigoriev I.V."/>
        </authorList>
    </citation>
    <scope>NUCLEOTIDE SEQUENCE</scope>
    <source>
        <strain evidence="2">CIRM-BRFM 674</strain>
    </source>
</reference>
<dbReference type="EMBL" id="MU155381">
    <property type="protein sequence ID" value="KAF9474396.1"/>
    <property type="molecule type" value="Genomic_DNA"/>
</dbReference>
<keyword evidence="1" id="KW-1133">Transmembrane helix</keyword>
<keyword evidence="1" id="KW-0812">Transmembrane</keyword>